<sequence length="546" mass="58842">MTAKLTIVDCTLPLLDGGDQRHAVTVEGERIARVVPMAELGSAPGEVLDAAGRSLLPGFTDAHVHLVESGIELARCDLSSSRSRAHALELIDDYCRRMPNEPWIVGRGWSLDHFADTATMLVELDRLTGERPAYLSNKDGHSAWVNSAALRRAGITAGTPDPDGGRIERDASGAPSGLLHEGAMLLVADLIPPLDEETRFAGLLAGQQRFFSLGITGWQEAIVGDFVPTTDVERSYRRAIDSGALLGQVTGNLWLPRSDPAGALDELIARRAAFAGDERFRASGVKIMYDGVCETLTGAVSVPYLDPSGQHGASAEPNRGITFFDPAELAPVVVELDRAGFDLHAHVIGDRATDEVLAMIEAAQRQNPARDRRHQLAHLQLLDPGLISRMADAGVIANVQPYWAQADAQMVEMTLPFLDASLHDHHYAFRSLELAGVPLAFGSDWPVTTPSPFDWIHVAVNRSYPGDSTEPFLPHEALSRDSALRAATSGAAHAVRQDELRGRIEAGLLADLVLLDAELREVPDAELHAVQADTTLARGAVVFERG</sequence>
<dbReference type="SUPFAM" id="SSF51556">
    <property type="entry name" value="Metallo-dependent hydrolases"/>
    <property type="match status" value="1"/>
</dbReference>
<proteinExistence type="predicted"/>
<dbReference type="Gene3D" id="3.10.310.70">
    <property type="match status" value="1"/>
</dbReference>
<dbReference type="GO" id="GO:0016810">
    <property type="term" value="F:hydrolase activity, acting on carbon-nitrogen (but not peptide) bonds"/>
    <property type="evidence" value="ECO:0007669"/>
    <property type="project" value="InterPro"/>
</dbReference>
<dbReference type="RefSeq" id="WP_189086449.1">
    <property type="nucleotide sequence ID" value="NZ_BMRJ01000005.1"/>
</dbReference>
<dbReference type="AlphaFoldDB" id="A0A918KVJ4"/>
<gene>
    <name evidence="2" type="ORF">GCM10010196_32420</name>
</gene>
<dbReference type="PANTHER" id="PTHR22642:SF2">
    <property type="entry name" value="PROTEIN LONG AFTER FAR-RED 3"/>
    <property type="match status" value="1"/>
</dbReference>
<dbReference type="SUPFAM" id="SSF51338">
    <property type="entry name" value="Composite domain of metallo-dependent hydrolases"/>
    <property type="match status" value="1"/>
</dbReference>
<dbReference type="CDD" id="cd01300">
    <property type="entry name" value="YtcJ_like"/>
    <property type="match status" value="1"/>
</dbReference>
<name>A0A918KVJ4_AGRME</name>
<comment type="caution">
    <text evidence="2">The sequence shown here is derived from an EMBL/GenBank/DDBJ whole genome shotgun (WGS) entry which is preliminary data.</text>
</comment>
<accession>A0A918KVJ4</accession>
<keyword evidence="3" id="KW-1185">Reference proteome</keyword>
<dbReference type="Proteomes" id="UP000610303">
    <property type="component" value="Unassembled WGS sequence"/>
</dbReference>
<protein>
    <submittedName>
        <fullName evidence="2">Amidohydrolase</fullName>
    </submittedName>
</protein>
<evidence type="ECO:0000313" key="2">
    <source>
        <dbReference type="EMBL" id="GGR35902.1"/>
    </source>
</evidence>
<reference evidence="2" key="1">
    <citation type="journal article" date="2014" name="Int. J. Syst. Evol. Microbiol.">
        <title>Complete genome sequence of Corynebacterium casei LMG S-19264T (=DSM 44701T), isolated from a smear-ripened cheese.</title>
        <authorList>
            <consortium name="US DOE Joint Genome Institute (JGI-PGF)"/>
            <person name="Walter F."/>
            <person name="Albersmeier A."/>
            <person name="Kalinowski J."/>
            <person name="Ruckert C."/>
        </authorList>
    </citation>
    <scope>NUCLEOTIDE SEQUENCE</scope>
    <source>
        <strain evidence="2">JCM 3346</strain>
    </source>
</reference>
<dbReference type="InterPro" id="IPR011059">
    <property type="entry name" value="Metal-dep_hydrolase_composite"/>
</dbReference>
<dbReference type="Gene3D" id="2.30.40.10">
    <property type="entry name" value="Urease, subunit C, domain 1"/>
    <property type="match status" value="1"/>
</dbReference>
<evidence type="ECO:0000259" key="1">
    <source>
        <dbReference type="Pfam" id="PF07969"/>
    </source>
</evidence>
<dbReference type="EMBL" id="BMRJ01000005">
    <property type="protein sequence ID" value="GGR35902.1"/>
    <property type="molecule type" value="Genomic_DNA"/>
</dbReference>
<evidence type="ECO:0000313" key="3">
    <source>
        <dbReference type="Proteomes" id="UP000610303"/>
    </source>
</evidence>
<reference evidence="2" key="2">
    <citation type="submission" date="2020-09" db="EMBL/GenBank/DDBJ databases">
        <authorList>
            <person name="Sun Q."/>
            <person name="Ohkuma M."/>
        </authorList>
    </citation>
    <scope>NUCLEOTIDE SEQUENCE</scope>
    <source>
        <strain evidence="2">JCM 3346</strain>
    </source>
</reference>
<feature type="domain" description="Amidohydrolase 3" evidence="1">
    <location>
        <begin position="46"/>
        <end position="543"/>
    </location>
</feature>
<dbReference type="Gene3D" id="3.20.20.140">
    <property type="entry name" value="Metal-dependent hydrolases"/>
    <property type="match status" value="1"/>
</dbReference>
<dbReference type="InterPro" id="IPR013108">
    <property type="entry name" value="Amidohydro_3"/>
</dbReference>
<dbReference type="Pfam" id="PF07969">
    <property type="entry name" value="Amidohydro_3"/>
    <property type="match status" value="1"/>
</dbReference>
<dbReference type="InterPro" id="IPR033932">
    <property type="entry name" value="YtcJ-like"/>
</dbReference>
<dbReference type="InterPro" id="IPR032466">
    <property type="entry name" value="Metal_Hydrolase"/>
</dbReference>
<dbReference type="PANTHER" id="PTHR22642">
    <property type="entry name" value="IMIDAZOLONEPROPIONASE"/>
    <property type="match status" value="1"/>
</dbReference>
<organism evidence="2 3">
    <name type="scientific">Agromyces mediolanus</name>
    <name type="common">Corynebacterium mediolanum</name>
    <dbReference type="NCBI Taxonomy" id="41986"/>
    <lineage>
        <taxon>Bacteria</taxon>
        <taxon>Bacillati</taxon>
        <taxon>Actinomycetota</taxon>
        <taxon>Actinomycetes</taxon>
        <taxon>Micrococcales</taxon>
        <taxon>Microbacteriaceae</taxon>
        <taxon>Agromyces</taxon>
    </lineage>
</organism>